<dbReference type="Proteomes" id="UP000189370">
    <property type="component" value="Unassembled WGS sequence"/>
</dbReference>
<feature type="region of interest" description="Disordered" evidence="2">
    <location>
        <begin position="1"/>
        <end position="34"/>
    </location>
</feature>
<dbReference type="PANTHER" id="PTHR48081">
    <property type="entry name" value="AB HYDROLASE SUPERFAMILY PROTEIN C4A8.06C"/>
    <property type="match status" value="1"/>
</dbReference>
<evidence type="ECO:0000256" key="2">
    <source>
        <dbReference type="SAM" id="MobiDB-lite"/>
    </source>
</evidence>
<keyword evidence="1 4" id="KW-0378">Hydrolase</keyword>
<evidence type="ECO:0000313" key="4">
    <source>
        <dbReference type="EMBL" id="OLZ39450.1"/>
    </source>
</evidence>
<sequence length="322" mass="35411">MSSKKPTEVTAADEPHPEISGLLQQMGAAPAPTFNSLSPEGARELFNTMFPRPEEPEPVRDTIDLAIGDEGIPIRVYIPEGEGPYPTLLYLHGGGWVVGNIDLYDATCRAITNEADCMVVSVDYRLAPEYEFPTPLEDCYTAAEWVFETAEAMQIDTDNVAIGGDSAGGNLAAAVTLLARERDGPTFDQQLLIYPVTDHEFDTTSYQENAEGYLLTKADMEWFWDHYLRDDLDGMNPYASPLKAESLEGLPSATVTTCGFDPLCDEGAAYAARLENAGIDVTHYHYDDAIHGIAQMLVEPMDLTRGRELIDDVATDLQRVFD</sequence>
<dbReference type="AlphaFoldDB" id="A0A1S8ARZ2"/>
<dbReference type="Gene3D" id="3.40.50.1820">
    <property type="entry name" value="alpha/beta hydrolase"/>
    <property type="match status" value="1"/>
</dbReference>
<evidence type="ECO:0000256" key="1">
    <source>
        <dbReference type="ARBA" id="ARBA00022801"/>
    </source>
</evidence>
<name>A0A1S8ARZ2_9EURY</name>
<accession>A0A1S8ARZ2</accession>
<dbReference type="STRING" id="301967.A6E15_17840"/>
<dbReference type="OrthoDB" id="33195at2157"/>
<dbReference type="SUPFAM" id="SSF53474">
    <property type="entry name" value="alpha/beta-Hydrolases"/>
    <property type="match status" value="1"/>
</dbReference>
<dbReference type="FunFam" id="3.40.50.1820:FF:000089">
    <property type="entry name" value="Alpha/beta hydrolase"/>
    <property type="match status" value="1"/>
</dbReference>
<dbReference type="GO" id="GO:0016787">
    <property type="term" value="F:hydrolase activity"/>
    <property type="evidence" value="ECO:0007669"/>
    <property type="project" value="UniProtKB-KW"/>
</dbReference>
<proteinExistence type="predicted"/>
<keyword evidence="5" id="KW-1185">Reference proteome</keyword>
<feature type="domain" description="Alpha/beta hydrolase fold-3" evidence="3">
    <location>
        <begin position="88"/>
        <end position="294"/>
    </location>
</feature>
<organism evidence="4 5">
    <name type="scientific">Natrinema saccharevitans</name>
    <dbReference type="NCBI Taxonomy" id="301967"/>
    <lineage>
        <taxon>Archaea</taxon>
        <taxon>Methanobacteriati</taxon>
        <taxon>Methanobacteriota</taxon>
        <taxon>Stenosarchaea group</taxon>
        <taxon>Halobacteria</taxon>
        <taxon>Halobacteriales</taxon>
        <taxon>Natrialbaceae</taxon>
        <taxon>Natrinema</taxon>
    </lineage>
</organism>
<reference evidence="5" key="1">
    <citation type="submission" date="2016-04" db="EMBL/GenBank/DDBJ databases">
        <authorList>
            <person name="Chen S.-C."/>
            <person name="Lai M.-C."/>
        </authorList>
    </citation>
    <scope>NUCLEOTIDE SEQUENCE [LARGE SCALE GENOMIC DNA]</scope>
    <source>
        <strain evidence="5">AB14</strain>
    </source>
</reference>
<dbReference type="RefSeq" id="WP_076148764.1">
    <property type="nucleotide sequence ID" value="NZ_LWLN01000002.1"/>
</dbReference>
<dbReference type="EMBL" id="LWLN01000002">
    <property type="protein sequence ID" value="OLZ39450.1"/>
    <property type="molecule type" value="Genomic_DNA"/>
</dbReference>
<dbReference type="Pfam" id="PF07859">
    <property type="entry name" value="Abhydrolase_3"/>
    <property type="match status" value="1"/>
</dbReference>
<gene>
    <name evidence="4" type="ORF">A6E15_17840</name>
</gene>
<dbReference type="InterPro" id="IPR013094">
    <property type="entry name" value="AB_hydrolase_3"/>
</dbReference>
<dbReference type="PANTHER" id="PTHR48081:SF8">
    <property type="entry name" value="ALPHA_BETA HYDROLASE FOLD-3 DOMAIN-CONTAINING PROTEIN-RELATED"/>
    <property type="match status" value="1"/>
</dbReference>
<dbReference type="InterPro" id="IPR050300">
    <property type="entry name" value="GDXG_lipolytic_enzyme"/>
</dbReference>
<protein>
    <submittedName>
        <fullName evidence="4">Alpha/beta hydrolase</fullName>
    </submittedName>
</protein>
<evidence type="ECO:0000313" key="5">
    <source>
        <dbReference type="Proteomes" id="UP000189370"/>
    </source>
</evidence>
<comment type="caution">
    <text evidence="4">The sequence shown here is derived from an EMBL/GenBank/DDBJ whole genome shotgun (WGS) entry which is preliminary data.</text>
</comment>
<dbReference type="InterPro" id="IPR029058">
    <property type="entry name" value="AB_hydrolase_fold"/>
</dbReference>
<evidence type="ECO:0000259" key="3">
    <source>
        <dbReference type="Pfam" id="PF07859"/>
    </source>
</evidence>